<name>A0AAV6VZI0_9ARAC</name>
<reference evidence="1 2" key="1">
    <citation type="journal article" date="2022" name="Nat. Ecol. Evol.">
        <title>A masculinizing supergene underlies an exaggerated male reproductive morph in a spider.</title>
        <authorList>
            <person name="Hendrickx F."/>
            <person name="De Corte Z."/>
            <person name="Sonet G."/>
            <person name="Van Belleghem S.M."/>
            <person name="Kostlbacher S."/>
            <person name="Vangestel C."/>
        </authorList>
    </citation>
    <scope>NUCLEOTIDE SEQUENCE [LARGE SCALE GENOMIC DNA]</scope>
    <source>
        <strain evidence="1">W744_W776</strain>
    </source>
</reference>
<accession>A0AAV6VZI0</accession>
<sequence>MSAYRYVFLYNVLYSEFSHLGGLELSREGWSTPRVMICRVWAITRQSGMPKSVKWRRRLSPLGWSSSRSDWIVDDCGFGEVKKNRYGNLMCQK</sequence>
<evidence type="ECO:0000313" key="1">
    <source>
        <dbReference type="EMBL" id="KAG8201994.1"/>
    </source>
</evidence>
<gene>
    <name evidence="1" type="ORF">JTE90_010366</name>
</gene>
<dbReference type="Proteomes" id="UP000827092">
    <property type="component" value="Unassembled WGS sequence"/>
</dbReference>
<protein>
    <submittedName>
        <fullName evidence="1">Uncharacterized protein</fullName>
    </submittedName>
</protein>
<comment type="caution">
    <text evidence="1">The sequence shown here is derived from an EMBL/GenBank/DDBJ whole genome shotgun (WGS) entry which is preliminary data.</text>
</comment>
<evidence type="ECO:0000313" key="2">
    <source>
        <dbReference type="Proteomes" id="UP000827092"/>
    </source>
</evidence>
<organism evidence="1 2">
    <name type="scientific">Oedothorax gibbosus</name>
    <dbReference type="NCBI Taxonomy" id="931172"/>
    <lineage>
        <taxon>Eukaryota</taxon>
        <taxon>Metazoa</taxon>
        <taxon>Ecdysozoa</taxon>
        <taxon>Arthropoda</taxon>
        <taxon>Chelicerata</taxon>
        <taxon>Arachnida</taxon>
        <taxon>Araneae</taxon>
        <taxon>Araneomorphae</taxon>
        <taxon>Entelegynae</taxon>
        <taxon>Araneoidea</taxon>
        <taxon>Linyphiidae</taxon>
        <taxon>Erigoninae</taxon>
        <taxon>Oedothorax</taxon>
    </lineage>
</organism>
<proteinExistence type="predicted"/>
<keyword evidence="2" id="KW-1185">Reference proteome</keyword>
<dbReference type="AlphaFoldDB" id="A0AAV6VZI0"/>
<dbReference type="EMBL" id="JAFNEN010000001">
    <property type="protein sequence ID" value="KAG8201994.1"/>
    <property type="molecule type" value="Genomic_DNA"/>
</dbReference>